<dbReference type="GO" id="GO:0017116">
    <property type="term" value="F:single-stranded DNA helicase activity"/>
    <property type="evidence" value="ECO:0007669"/>
    <property type="project" value="TreeGrafter"/>
</dbReference>
<dbReference type="GO" id="GO:0003677">
    <property type="term" value="F:DNA binding"/>
    <property type="evidence" value="ECO:0007669"/>
    <property type="project" value="UniProtKB-UniRule"/>
</dbReference>
<reference evidence="6 7" key="1">
    <citation type="submission" date="2018-03" db="EMBL/GenBank/DDBJ databases">
        <authorList>
            <person name="Gulvik C.A."/>
        </authorList>
    </citation>
    <scope>NUCLEOTIDE SEQUENCE [LARGE SCALE GENOMIC DNA]</scope>
    <source>
        <strain evidence="6 7">JCM 31581</strain>
    </source>
</reference>
<dbReference type="AlphaFoldDB" id="A0A429Z9L7"/>
<dbReference type="Gene3D" id="3.40.50.300">
    <property type="entry name" value="P-loop containing nucleotide triphosphate hydrolases"/>
    <property type="match status" value="2"/>
</dbReference>
<evidence type="ECO:0000256" key="1">
    <source>
        <dbReference type="ARBA" id="ARBA00022741"/>
    </source>
</evidence>
<dbReference type="NCBIfam" id="TIGR01448">
    <property type="entry name" value="recD_rel"/>
    <property type="match status" value="1"/>
</dbReference>
<dbReference type="RefSeq" id="WP_125942969.1">
    <property type="nucleotide sequence ID" value="NZ_PXZH01000001.1"/>
</dbReference>
<dbReference type="GO" id="GO:0009338">
    <property type="term" value="C:exodeoxyribonuclease V complex"/>
    <property type="evidence" value="ECO:0007669"/>
    <property type="project" value="TreeGrafter"/>
</dbReference>
<sequence length="838" mass="94841">MENSEELKECYIVGKVLAIFFQNPTNFYKVVLVNVLDTNTGYLENEIVVTGNFGDLQENDLYQFKGHIVEHPRYGLQFQSETYQQEKPTTKSGLVAYLSSDQFPGIGKKTAENILDALGSEAIDIIVEQPERLKEVKGLTPKKRQMLTEKIRLNYGMEQIVLQLNSYGFGNQLSLSIYQHYQEKTLEVLRENPYQLTEDIEGIGFKRADQLAEQLGYEATSPRRIQAGILHELFQLSILAGDTYVEADQLLVETIQTLEGSRPVEILPELVADQIIELVQQEKIQQEETKLYDNSLFYAEWGIASQIQRLLERKKEINYEEKEVEQALKAIQKREGIKYGPSQLLAIKEAIKSPLFILTGGPGTGKTTVINGLVMLFAELNGLSLDLDDYTNDLFPILLAAPTGRAAKRMNETTQLPSGTIHRLLGLTGREKNPEAVANDLDGSLLIVDEMSMVDTWLANTLLKAIPTNMQVILVGDKDQLPSVGPGQVLHDLLTIPTIPKCELVDIYRQGTDSTIISLAHSIIEGQLPVDFTQNKPDRSYFECQAYQIEPVIRQIVTRAKEKGFEAKDIQVLAPMYRGPAGIDRLNIMLQNIFNPNEDGTRKEVTWNKQVYRIGDKVLQLVNNPESNVFNGDMGEITGISLGKENESKVDELTVRFDEVEIVYPRNEWSQLTLSYCCSIHKSQGSEFKMVIVPMVMSFQRMLQRNLLYTAITRSKDILILLGEEQAFSLCVNNLGTERKTTLVQRIISSTAGELTHQLTQELQQQLKETPKLKEKKRKEPLPETKEISLFDETVDEFHVEESEALPDYLTIELIKQRVVDPMIGMEGKTPFDFMSCK</sequence>
<keyword evidence="1 3" id="KW-0547">Nucleotide-binding</keyword>
<evidence type="ECO:0000256" key="2">
    <source>
        <dbReference type="ARBA" id="ARBA00022840"/>
    </source>
</evidence>
<dbReference type="Pfam" id="PF13245">
    <property type="entry name" value="AAA_19"/>
    <property type="match status" value="1"/>
</dbReference>
<evidence type="ECO:0000313" key="6">
    <source>
        <dbReference type="EMBL" id="RST90356.1"/>
    </source>
</evidence>
<dbReference type="InterPro" id="IPR041451">
    <property type="entry name" value="RecD2_SH13"/>
</dbReference>
<keyword evidence="3" id="KW-0413">Isomerase</keyword>
<dbReference type="CDD" id="cd17933">
    <property type="entry name" value="DEXSc_RecD-like"/>
    <property type="match status" value="1"/>
</dbReference>
<dbReference type="InterPro" id="IPR027417">
    <property type="entry name" value="P-loop_NTPase"/>
</dbReference>
<evidence type="ECO:0000256" key="4">
    <source>
        <dbReference type="SAM" id="Coils"/>
    </source>
</evidence>
<feature type="domain" description="Helix-hairpin-helix DNA-binding motif class 1" evidence="5">
    <location>
        <begin position="195"/>
        <end position="214"/>
    </location>
</feature>
<dbReference type="InterPro" id="IPR006345">
    <property type="entry name" value="RecD2"/>
</dbReference>
<dbReference type="Proteomes" id="UP000277864">
    <property type="component" value="Unassembled WGS sequence"/>
</dbReference>
<keyword evidence="3" id="KW-0238">DNA-binding</keyword>
<dbReference type="HAMAP" id="MF_01488">
    <property type="entry name" value="RecD2"/>
    <property type="match status" value="1"/>
</dbReference>
<keyword evidence="2 3" id="KW-0067">ATP-binding</keyword>
<comment type="function">
    <text evidence="3">DNA-dependent ATPase and ATP-dependent 5'-3' DNA helicase. Has no activity on blunt DNA or DNA with 3'-overhangs, requires at least 10 bases of 5'-ssDNA for helicase activity.</text>
</comment>
<comment type="catalytic activity">
    <reaction evidence="3">
        <text>ATP + H2O = ADP + phosphate + H(+)</text>
        <dbReference type="Rhea" id="RHEA:13065"/>
        <dbReference type="ChEBI" id="CHEBI:15377"/>
        <dbReference type="ChEBI" id="CHEBI:15378"/>
        <dbReference type="ChEBI" id="CHEBI:30616"/>
        <dbReference type="ChEBI" id="CHEBI:43474"/>
        <dbReference type="ChEBI" id="CHEBI:456216"/>
        <dbReference type="EC" id="5.6.2.3"/>
    </reaction>
</comment>
<accession>A0A429Z9L7</accession>
<dbReference type="Pfam" id="PF14520">
    <property type="entry name" value="HHH_5"/>
    <property type="match status" value="1"/>
</dbReference>
<dbReference type="GO" id="GO:0043139">
    <property type="term" value="F:5'-3' DNA helicase activity"/>
    <property type="evidence" value="ECO:0007669"/>
    <property type="project" value="UniProtKB-UniRule"/>
</dbReference>
<dbReference type="Pfam" id="PF23139">
    <property type="entry name" value="OB_YrrC"/>
    <property type="match status" value="1"/>
</dbReference>
<dbReference type="Pfam" id="PF18335">
    <property type="entry name" value="SH3_13"/>
    <property type="match status" value="1"/>
</dbReference>
<dbReference type="Gene3D" id="1.10.150.20">
    <property type="entry name" value="5' to 3' exonuclease, C-terminal subdomain"/>
    <property type="match status" value="1"/>
</dbReference>
<feature type="binding site" evidence="3">
    <location>
        <begin position="363"/>
        <end position="367"/>
    </location>
    <ligand>
        <name>ATP</name>
        <dbReference type="ChEBI" id="CHEBI:30616"/>
    </ligand>
</feature>
<dbReference type="InterPro" id="IPR055446">
    <property type="entry name" value="RecD2_N_OB"/>
</dbReference>
<dbReference type="EC" id="5.6.2.3" evidence="3"/>
<dbReference type="PANTHER" id="PTHR43788">
    <property type="entry name" value="DNA2/NAM7 HELICASE FAMILY MEMBER"/>
    <property type="match status" value="1"/>
</dbReference>
<dbReference type="GO" id="GO:0016887">
    <property type="term" value="F:ATP hydrolysis activity"/>
    <property type="evidence" value="ECO:0007669"/>
    <property type="project" value="RHEA"/>
</dbReference>
<gene>
    <name evidence="3" type="primary">recD2</name>
    <name evidence="6" type="ORF">C7P63_04590</name>
</gene>
<feature type="domain" description="Helix-hairpin-helix DNA-binding motif class 1" evidence="5">
    <location>
        <begin position="131"/>
        <end position="150"/>
    </location>
</feature>
<dbReference type="CDD" id="cd18809">
    <property type="entry name" value="SF1_C_RecD"/>
    <property type="match status" value="1"/>
</dbReference>
<keyword evidence="4" id="KW-0175">Coiled coil</keyword>
<dbReference type="InterPro" id="IPR027785">
    <property type="entry name" value="UvrD-like_helicase_C"/>
</dbReference>
<protein>
    <recommendedName>
        <fullName evidence="3">ATP-dependent RecD2 DNA helicase</fullName>
        <ecNumber evidence="3">5.6.2.3</ecNumber>
    </recommendedName>
    <alternativeName>
        <fullName evidence="3">DNA 5'-3' helicase subunit RecD2</fullName>
    </alternativeName>
</protein>
<dbReference type="GO" id="GO:0006281">
    <property type="term" value="P:DNA repair"/>
    <property type="evidence" value="ECO:0007669"/>
    <property type="project" value="InterPro"/>
</dbReference>
<name>A0A429Z9L7_9ENTE</name>
<keyword evidence="3" id="KW-0378">Hydrolase</keyword>
<keyword evidence="7" id="KW-1185">Reference proteome</keyword>
<dbReference type="Pfam" id="PF14490">
    <property type="entry name" value="HHH_RecD2"/>
    <property type="match status" value="1"/>
</dbReference>
<dbReference type="Gene3D" id="1.10.10.2220">
    <property type="match status" value="1"/>
</dbReference>
<organism evidence="6 7">
    <name type="scientific">Vagococcus humatus</name>
    <dbReference type="NCBI Taxonomy" id="1889241"/>
    <lineage>
        <taxon>Bacteria</taxon>
        <taxon>Bacillati</taxon>
        <taxon>Bacillota</taxon>
        <taxon>Bacilli</taxon>
        <taxon>Lactobacillales</taxon>
        <taxon>Enterococcaceae</taxon>
        <taxon>Vagococcus</taxon>
    </lineage>
</organism>
<comment type="similarity">
    <text evidence="3">Belongs to the RecD family. RecD2 subfamily.</text>
</comment>
<feature type="coiled-coil region" evidence="4">
    <location>
        <begin position="307"/>
        <end position="334"/>
    </location>
</feature>
<dbReference type="EMBL" id="PXZH01000001">
    <property type="protein sequence ID" value="RST90356.1"/>
    <property type="molecule type" value="Genomic_DNA"/>
</dbReference>
<evidence type="ECO:0000313" key="7">
    <source>
        <dbReference type="Proteomes" id="UP000277864"/>
    </source>
</evidence>
<dbReference type="SMART" id="SM00278">
    <property type="entry name" value="HhH1"/>
    <property type="match status" value="3"/>
</dbReference>
<dbReference type="GO" id="GO:0006310">
    <property type="term" value="P:DNA recombination"/>
    <property type="evidence" value="ECO:0007669"/>
    <property type="project" value="InterPro"/>
</dbReference>
<proteinExistence type="inferred from homology"/>
<dbReference type="Gene3D" id="2.30.30.940">
    <property type="match status" value="1"/>
</dbReference>
<dbReference type="GO" id="GO:0005524">
    <property type="term" value="F:ATP binding"/>
    <property type="evidence" value="ECO:0007669"/>
    <property type="project" value="UniProtKB-UniRule"/>
</dbReference>
<evidence type="ECO:0000256" key="3">
    <source>
        <dbReference type="HAMAP-Rule" id="MF_01488"/>
    </source>
</evidence>
<evidence type="ECO:0000259" key="5">
    <source>
        <dbReference type="SMART" id="SM00278"/>
    </source>
</evidence>
<dbReference type="InterPro" id="IPR029493">
    <property type="entry name" value="RecD2-like_HHH"/>
</dbReference>
<dbReference type="SUPFAM" id="SSF52540">
    <property type="entry name" value="P-loop containing nucleoside triphosphate hydrolases"/>
    <property type="match status" value="2"/>
</dbReference>
<keyword evidence="3 6" id="KW-0347">Helicase</keyword>
<dbReference type="InterPro" id="IPR003583">
    <property type="entry name" value="Hlx-hairpin-Hlx_DNA-bd_motif"/>
</dbReference>
<comment type="caution">
    <text evidence="6">The sequence shown here is derived from an EMBL/GenBank/DDBJ whole genome shotgun (WGS) entry which is preliminary data.</text>
</comment>
<dbReference type="Pfam" id="PF13538">
    <property type="entry name" value="UvrD_C_2"/>
    <property type="match status" value="1"/>
</dbReference>
<dbReference type="InterPro" id="IPR050534">
    <property type="entry name" value="Coronavir_polyprotein_1ab"/>
</dbReference>
<dbReference type="SUPFAM" id="SSF47781">
    <property type="entry name" value="RuvA domain 2-like"/>
    <property type="match status" value="1"/>
</dbReference>
<feature type="domain" description="Helix-hairpin-helix DNA-binding motif class 1" evidence="5">
    <location>
        <begin position="101"/>
        <end position="117"/>
    </location>
</feature>
<dbReference type="OrthoDB" id="9803432at2"/>
<dbReference type="PANTHER" id="PTHR43788:SF6">
    <property type="entry name" value="DNA HELICASE B"/>
    <property type="match status" value="1"/>
</dbReference>
<dbReference type="InterPro" id="IPR010994">
    <property type="entry name" value="RuvA_2-like"/>
</dbReference>